<comment type="caution">
    <text evidence="1">The sequence shown here is derived from an EMBL/GenBank/DDBJ whole genome shotgun (WGS) entry which is preliminary data.</text>
</comment>
<gene>
    <name evidence="1" type="ORF">DdX_11726</name>
</gene>
<organism evidence="1 2">
    <name type="scientific">Ditylenchus destructor</name>
    <dbReference type="NCBI Taxonomy" id="166010"/>
    <lineage>
        <taxon>Eukaryota</taxon>
        <taxon>Metazoa</taxon>
        <taxon>Ecdysozoa</taxon>
        <taxon>Nematoda</taxon>
        <taxon>Chromadorea</taxon>
        <taxon>Rhabditida</taxon>
        <taxon>Tylenchina</taxon>
        <taxon>Tylenchomorpha</taxon>
        <taxon>Sphaerularioidea</taxon>
        <taxon>Anguinidae</taxon>
        <taxon>Anguininae</taxon>
        <taxon>Ditylenchus</taxon>
    </lineage>
</organism>
<accession>A0AAD4N1P3</accession>
<reference evidence="1" key="1">
    <citation type="submission" date="2022-01" db="EMBL/GenBank/DDBJ databases">
        <title>Genome Sequence Resource for Two Populations of Ditylenchus destructor, the Migratory Endoparasitic Phytonematode.</title>
        <authorList>
            <person name="Zhang H."/>
            <person name="Lin R."/>
            <person name="Xie B."/>
        </authorList>
    </citation>
    <scope>NUCLEOTIDE SEQUENCE</scope>
    <source>
        <strain evidence="1">BazhouSP</strain>
    </source>
</reference>
<sequence length="95" mass="10773">MKIDVIAAVAYLIAPGDNRKPSAQEPKDALKTKQLAARYDVLCECRKGAGRSQSEIKRLRRNAWNVRPKSCNQEINTEIGEAGSFWRRKVKYGPR</sequence>
<dbReference type="AlphaFoldDB" id="A0AAD4N1P3"/>
<dbReference type="EMBL" id="JAKKPZ010000034">
    <property type="protein sequence ID" value="KAI1708650.1"/>
    <property type="molecule type" value="Genomic_DNA"/>
</dbReference>
<protein>
    <submittedName>
        <fullName evidence="1">Uncharacterized protein</fullName>
    </submittedName>
</protein>
<dbReference type="Proteomes" id="UP001201812">
    <property type="component" value="Unassembled WGS sequence"/>
</dbReference>
<evidence type="ECO:0000313" key="2">
    <source>
        <dbReference type="Proteomes" id="UP001201812"/>
    </source>
</evidence>
<name>A0AAD4N1P3_9BILA</name>
<proteinExistence type="predicted"/>
<evidence type="ECO:0000313" key="1">
    <source>
        <dbReference type="EMBL" id="KAI1708650.1"/>
    </source>
</evidence>
<keyword evidence="2" id="KW-1185">Reference proteome</keyword>